<organism evidence="2 3">
    <name type="scientific">Rotaria magnacalcarata</name>
    <dbReference type="NCBI Taxonomy" id="392030"/>
    <lineage>
        <taxon>Eukaryota</taxon>
        <taxon>Metazoa</taxon>
        <taxon>Spiralia</taxon>
        <taxon>Gnathifera</taxon>
        <taxon>Rotifera</taxon>
        <taxon>Eurotatoria</taxon>
        <taxon>Bdelloidea</taxon>
        <taxon>Philodinida</taxon>
        <taxon>Philodinidae</taxon>
        <taxon>Rotaria</taxon>
    </lineage>
</organism>
<comment type="caution">
    <text evidence="2">The sequence shown here is derived from an EMBL/GenBank/DDBJ whole genome shotgun (WGS) entry which is preliminary data.</text>
</comment>
<protein>
    <submittedName>
        <fullName evidence="2">Uncharacterized protein</fullName>
    </submittedName>
</protein>
<sequence>IIMFNGFFATNFFPLARPDVNNNAKSTISTRHSNISVYDKYTIGEDEMHDGVSNRYHKIVRTSYQINKTVASEKLSHSDHARFLIEFYNKSGTNELSENEDVNKLCDSNDLFIQSAEKKNESSEHSKSHFNELMYNNDAKNIQNQSEQHKISGIRRDCGLLDVVKRNSQLNNRRRHKRALKKDMHTANCKSSSTTGLM</sequence>
<dbReference type="EMBL" id="CAJOBI010266135">
    <property type="protein sequence ID" value="CAF5130031.1"/>
    <property type="molecule type" value="Genomic_DNA"/>
</dbReference>
<dbReference type="Proteomes" id="UP000676336">
    <property type="component" value="Unassembled WGS sequence"/>
</dbReference>
<reference evidence="2" key="1">
    <citation type="submission" date="2021-02" db="EMBL/GenBank/DDBJ databases">
        <authorList>
            <person name="Nowell W R."/>
        </authorList>
    </citation>
    <scope>NUCLEOTIDE SEQUENCE</scope>
</reference>
<accession>A0A8S3FLB8</accession>
<evidence type="ECO:0000256" key="1">
    <source>
        <dbReference type="SAM" id="MobiDB-lite"/>
    </source>
</evidence>
<name>A0A8S3FLB8_9BILA</name>
<feature type="compositionally biased region" description="Polar residues" evidence="1">
    <location>
        <begin position="188"/>
        <end position="198"/>
    </location>
</feature>
<evidence type="ECO:0000313" key="3">
    <source>
        <dbReference type="Proteomes" id="UP000676336"/>
    </source>
</evidence>
<evidence type="ECO:0000313" key="2">
    <source>
        <dbReference type="EMBL" id="CAF5130031.1"/>
    </source>
</evidence>
<gene>
    <name evidence="2" type="ORF">SMN809_LOCUS62921</name>
</gene>
<proteinExistence type="predicted"/>
<feature type="non-terminal residue" evidence="2">
    <location>
        <position position="1"/>
    </location>
</feature>
<dbReference type="AlphaFoldDB" id="A0A8S3FLB8"/>
<feature type="region of interest" description="Disordered" evidence="1">
    <location>
        <begin position="172"/>
        <end position="198"/>
    </location>
</feature>